<feature type="non-terminal residue" evidence="2">
    <location>
        <position position="221"/>
    </location>
</feature>
<feature type="non-terminal residue" evidence="2">
    <location>
        <position position="1"/>
    </location>
</feature>
<dbReference type="EMBL" id="BARU01041553">
    <property type="protein sequence ID" value="GAH76664.1"/>
    <property type="molecule type" value="Genomic_DNA"/>
</dbReference>
<proteinExistence type="predicted"/>
<evidence type="ECO:0000313" key="2">
    <source>
        <dbReference type="EMBL" id="GAH76664.1"/>
    </source>
</evidence>
<dbReference type="Pfam" id="PF21180">
    <property type="entry name" value="TOP6A-Spo11_Toprim"/>
    <property type="match status" value="1"/>
</dbReference>
<reference evidence="2" key="1">
    <citation type="journal article" date="2014" name="Front. Microbiol.">
        <title>High frequency of phylogenetically diverse reductive dehalogenase-homologous genes in deep subseafloor sedimentary metagenomes.</title>
        <authorList>
            <person name="Kawai M."/>
            <person name="Futagami T."/>
            <person name="Toyoda A."/>
            <person name="Takaki Y."/>
            <person name="Nishi S."/>
            <person name="Hori S."/>
            <person name="Arai W."/>
            <person name="Tsubouchi T."/>
            <person name="Morono Y."/>
            <person name="Uchiyama I."/>
            <person name="Ito T."/>
            <person name="Fujiyama A."/>
            <person name="Inagaki F."/>
            <person name="Takami H."/>
        </authorList>
    </citation>
    <scope>NUCLEOTIDE SEQUENCE</scope>
    <source>
        <strain evidence="2">Expedition CK06-06</strain>
    </source>
</reference>
<dbReference type="SUPFAM" id="SSF56726">
    <property type="entry name" value="DNA topoisomerase IV, alpha subunit"/>
    <property type="match status" value="1"/>
</dbReference>
<protein>
    <recommendedName>
        <fullName evidence="1">Topoisomerase 6 subunit A/Spo11 TOPRIM domain-containing protein</fullName>
    </recommendedName>
</protein>
<dbReference type="InterPro" id="IPR036078">
    <property type="entry name" value="Spo11/TopoVI_A_sf"/>
</dbReference>
<dbReference type="GO" id="GO:0003677">
    <property type="term" value="F:DNA binding"/>
    <property type="evidence" value="ECO:0007669"/>
    <property type="project" value="InterPro"/>
</dbReference>
<sequence length="221" mass="25197">VRVRPTPVRRYEWSVKDAVFKVMKQAASKASANFTLPYSVRQLYYQVRPLIQEYTNKELNYAYFTPPLVTDYEETYGPLQGLIYEPRGHLIEPHRDIEVPLGTVDVAGYEIPDYEYDKILYIEKEGFRQIFAAVKLGQRYDMALMTAKGFATRAAKQLLDHATTKDITILAAHDADISGYEIVRTLESETRTTRGMYIDVIDLGLTVKEALDMGLQAEGVV</sequence>
<organism evidence="2">
    <name type="scientific">marine sediment metagenome</name>
    <dbReference type="NCBI Taxonomy" id="412755"/>
    <lineage>
        <taxon>unclassified sequences</taxon>
        <taxon>metagenomes</taxon>
        <taxon>ecological metagenomes</taxon>
    </lineage>
</organism>
<name>X1JE98_9ZZZZ</name>
<feature type="domain" description="Topoisomerase 6 subunit A/Spo11 TOPRIM" evidence="1">
    <location>
        <begin position="119"/>
        <end position="187"/>
    </location>
</feature>
<comment type="caution">
    <text evidence="2">The sequence shown here is derived from an EMBL/GenBank/DDBJ whole genome shotgun (WGS) entry which is preliminary data.</text>
</comment>
<dbReference type="GO" id="GO:0005694">
    <property type="term" value="C:chromosome"/>
    <property type="evidence" value="ECO:0007669"/>
    <property type="project" value="InterPro"/>
</dbReference>
<dbReference type="AlphaFoldDB" id="X1JE98"/>
<accession>X1JE98</accession>
<evidence type="ECO:0000259" key="1">
    <source>
        <dbReference type="Pfam" id="PF21180"/>
    </source>
</evidence>
<dbReference type="InterPro" id="IPR034136">
    <property type="entry name" value="TOPRIM_Topo6A/Spo11"/>
</dbReference>
<dbReference type="Gene3D" id="3.40.1360.10">
    <property type="match status" value="1"/>
</dbReference>
<gene>
    <name evidence="2" type="ORF">S03H2_64042</name>
</gene>